<name>A0A0D9ZIZ5_9ORYZ</name>
<dbReference type="HOGENOM" id="CLU_2691765_0_0_1"/>
<dbReference type="EnsemblPlants" id="OGLUM04G07530.1">
    <property type="protein sequence ID" value="OGLUM04G07530.1"/>
    <property type="gene ID" value="OGLUM04G07530"/>
</dbReference>
<keyword evidence="1" id="KW-0472">Membrane</keyword>
<keyword evidence="1" id="KW-0812">Transmembrane</keyword>
<evidence type="ECO:0000313" key="2">
    <source>
        <dbReference type="EnsemblPlants" id="OGLUM04G07530.1"/>
    </source>
</evidence>
<keyword evidence="1" id="KW-1133">Transmembrane helix</keyword>
<evidence type="ECO:0000256" key="1">
    <source>
        <dbReference type="SAM" id="Phobius"/>
    </source>
</evidence>
<keyword evidence="3" id="KW-1185">Reference proteome</keyword>
<accession>A0A0D9ZIZ5</accession>
<reference evidence="2" key="1">
    <citation type="submission" date="2015-04" db="UniProtKB">
        <authorList>
            <consortium name="EnsemblPlants"/>
        </authorList>
    </citation>
    <scope>IDENTIFICATION</scope>
</reference>
<sequence length="74" mass="7833">MAAAAASTAASVSIRQHVIFLQVLGFVASNILLILMGDPSHDRDAAGSSNEFLEQMIAEDVSCTQEQAVVDQLE</sequence>
<dbReference type="Proteomes" id="UP000026961">
    <property type="component" value="Chromosome 4"/>
</dbReference>
<dbReference type="Gramene" id="OGLUM04G07530.1">
    <property type="protein sequence ID" value="OGLUM04G07530.1"/>
    <property type="gene ID" value="OGLUM04G07530"/>
</dbReference>
<feature type="transmembrane region" description="Helical" evidence="1">
    <location>
        <begin position="17"/>
        <end position="35"/>
    </location>
</feature>
<protein>
    <submittedName>
        <fullName evidence="2">Uncharacterized protein</fullName>
    </submittedName>
</protein>
<organism evidence="2">
    <name type="scientific">Oryza glumipatula</name>
    <dbReference type="NCBI Taxonomy" id="40148"/>
    <lineage>
        <taxon>Eukaryota</taxon>
        <taxon>Viridiplantae</taxon>
        <taxon>Streptophyta</taxon>
        <taxon>Embryophyta</taxon>
        <taxon>Tracheophyta</taxon>
        <taxon>Spermatophyta</taxon>
        <taxon>Magnoliopsida</taxon>
        <taxon>Liliopsida</taxon>
        <taxon>Poales</taxon>
        <taxon>Poaceae</taxon>
        <taxon>BOP clade</taxon>
        <taxon>Oryzoideae</taxon>
        <taxon>Oryzeae</taxon>
        <taxon>Oryzinae</taxon>
        <taxon>Oryza</taxon>
    </lineage>
</organism>
<reference evidence="2" key="2">
    <citation type="submission" date="2018-05" db="EMBL/GenBank/DDBJ databases">
        <title>OgluRS3 (Oryza glumaepatula Reference Sequence Version 3).</title>
        <authorList>
            <person name="Zhang J."/>
            <person name="Kudrna D."/>
            <person name="Lee S."/>
            <person name="Talag J."/>
            <person name="Welchert J."/>
            <person name="Wing R.A."/>
        </authorList>
    </citation>
    <scope>NUCLEOTIDE SEQUENCE [LARGE SCALE GENOMIC DNA]</scope>
</reference>
<dbReference type="AlphaFoldDB" id="A0A0D9ZIZ5"/>
<evidence type="ECO:0000313" key="3">
    <source>
        <dbReference type="Proteomes" id="UP000026961"/>
    </source>
</evidence>
<proteinExistence type="predicted"/>